<organism evidence="9 10">
    <name type="scientific">Microbulbifer harenosus</name>
    <dbReference type="NCBI Taxonomy" id="2576840"/>
    <lineage>
        <taxon>Bacteria</taxon>
        <taxon>Pseudomonadati</taxon>
        <taxon>Pseudomonadota</taxon>
        <taxon>Gammaproteobacteria</taxon>
        <taxon>Cellvibrionales</taxon>
        <taxon>Microbulbiferaceae</taxon>
        <taxon>Microbulbifer</taxon>
    </lineage>
</organism>
<dbReference type="InterPro" id="IPR039246">
    <property type="entry name" value="Flagellar_FlgA"/>
</dbReference>
<dbReference type="Gene3D" id="2.30.30.760">
    <property type="match status" value="1"/>
</dbReference>
<dbReference type="PANTHER" id="PTHR36307">
    <property type="entry name" value="FLAGELLA BASAL BODY P-RING FORMATION PROTEIN FLGA"/>
    <property type="match status" value="1"/>
</dbReference>
<evidence type="ECO:0000259" key="8">
    <source>
        <dbReference type="SMART" id="SM00858"/>
    </source>
</evidence>
<dbReference type="CDD" id="cd11614">
    <property type="entry name" value="SAF_CpaB_FlgA_like"/>
    <property type="match status" value="1"/>
</dbReference>
<sequence length="230" mass="25115">MNMRRPSLKIALLLALVTGGQNARAAASAADAARHFLEQHNRHLGQRVEVEVIRSGTHWPDCHNPAPFLPANGQSGWGRVTVGVRCDADRRARYLQALVRVFDHYWVVRESVPAGTEITPALLQKRQGDISALPRGVLRQLQDIVGLVASRPLRKGSPLLQHQLSKRPLVARRQSVTLVASGEGFRIAREGLAMDEGAMGDLVRVKLEDRQVISGEVTGPGEVSVRGSGR</sequence>
<keyword evidence="7" id="KW-1005">Bacterial flagellum biogenesis</keyword>
<gene>
    <name evidence="9" type="primary">flgA</name>
    <name evidence="9" type="ORF">FDY93_00860</name>
</gene>
<feature type="domain" description="SAF" evidence="8">
    <location>
        <begin position="103"/>
        <end position="165"/>
    </location>
</feature>
<keyword evidence="4 7" id="KW-0732">Signal</keyword>
<dbReference type="Gene3D" id="3.90.1210.10">
    <property type="entry name" value="Antifreeze-like/N-acetylneuraminic acid synthase C-terminal domain"/>
    <property type="match status" value="1"/>
</dbReference>
<dbReference type="EMBL" id="VANI01000001">
    <property type="protein sequence ID" value="TLM79958.1"/>
    <property type="molecule type" value="Genomic_DNA"/>
</dbReference>
<dbReference type="InterPro" id="IPR013974">
    <property type="entry name" value="SAF"/>
</dbReference>
<feature type="chain" id="PRO_5044961377" description="Flagella basal body P-ring formation protein FlgA" evidence="7">
    <location>
        <begin position="26"/>
        <end position="230"/>
    </location>
</feature>
<evidence type="ECO:0000256" key="1">
    <source>
        <dbReference type="ARBA" id="ARBA00004418"/>
    </source>
</evidence>
<evidence type="ECO:0000256" key="3">
    <source>
        <dbReference type="ARBA" id="ARBA00014754"/>
    </source>
</evidence>
<evidence type="ECO:0000313" key="9">
    <source>
        <dbReference type="EMBL" id="TLM79958.1"/>
    </source>
</evidence>
<proteinExistence type="inferred from homology"/>
<reference evidence="9 10" key="1">
    <citation type="submission" date="2019-05" db="EMBL/GenBank/DDBJ databases">
        <title>Microbulbifer harenosus sp. nov., an alginate-degrading bacterium isolated from coastal sand.</title>
        <authorList>
            <person name="Huang H."/>
            <person name="Mo K."/>
            <person name="Bao S."/>
        </authorList>
    </citation>
    <scope>NUCLEOTIDE SEQUENCE [LARGE SCALE GENOMIC DNA]</scope>
    <source>
        <strain evidence="9 10">HB161719</strain>
    </source>
</reference>
<keyword evidence="9" id="KW-0282">Flagellum</keyword>
<dbReference type="NCBIfam" id="TIGR03170">
    <property type="entry name" value="flgA_cterm"/>
    <property type="match status" value="1"/>
</dbReference>
<feature type="signal peptide" evidence="7">
    <location>
        <begin position="1"/>
        <end position="25"/>
    </location>
</feature>
<dbReference type="Pfam" id="PF17656">
    <property type="entry name" value="ChapFlgA_N"/>
    <property type="match status" value="1"/>
</dbReference>
<evidence type="ECO:0000313" key="10">
    <source>
        <dbReference type="Proteomes" id="UP000306791"/>
    </source>
</evidence>
<name>A0ABY2UNG5_9GAMM</name>
<dbReference type="RefSeq" id="WP_138233844.1">
    <property type="nucleotide sequence ID" value="NZ_CP185860.1"/>
</dbReference>
<keyword evidence="10" id="KW-1185">Reference proteome</keyword>
<comment type="caution">
    <text evidence="9">The sequence shown here is derived from an EMBL/GenBank/DDBJ whole genome shotgun (WGS) entry which is preliminary data.</text>
</comment>
<dbReference type="Proteomes" id="UP000306791">
    <property type="component" value="Unassembled WGS sequence"/>
</dbReference>
<comment type="similarity">
    <text evidence="2 7">Belongs to the FlgA family.</text>
</comment>
<keyword evidence="5 7" id="KW-0574">Periplasm</keyword>
<protein>
    <recommendedName>
        <fullName evidence="3 7">Flagella basal body P-ring formation protein FlgA</fullName>
    </recommendedName>
</protein>
<evidence type="ECO:0000256" key="5">
    <source>
        <dbReference type="ARBA" id="ARBA00022764"/>
    </source>
</evidence>
<dbReference type="Pfam" id="PF13144">
    <property type="entry name" value="ChapFlgA"/>
    <property type="match status" value="1"/>
</dbReference>
<evidence type="ECO:0000256" key="2">
    <source>
        <dbReference type="ARBA" id="ARBA00010474"/>
    </source>
</evidence>
<accession>A0ABY2UNG5</accession>
<evidence type="ECO:0000256" key="7">
    <source>
        <dbReference type="RuleBase" id="RU362063"/>
    </source>
</evidence>
<dbReference type="InterPro" id="IPR017585">
    <property type="entry name" value="SAF_FlgA"/>
</dbReference>
<evidence type="ECO:0000256" key="6">
    <source>
        <dbReference type="ARBA" id="ARBA00025643"/>
    </source>
</evidence>
<dbReference type="PANTHER" id="PTHR36307:SF1">
    <property type="entry name" value="FLAGELLA BASAL BODY P-RING FORMATION PROTEIN FLGA"/>
    <property type="match status" value="1"/>
</dbReference>
<comment type="function">
    <text evidence="6 7">Involved in the assembly process of the P-ring formation. It may associate with FlgF on the rod constituting a structure essential for the P-ring assembly or may act as a modulator protein for the P-ring assembly.</text>
</comment>
<comment type="subcellular location">
    <subcellularLocation>
        <location evidence="1 7">Periplasm</location>
    </subcellularLocation>
</comment>
<keyword evidence="9" id="KW-0969">Cilium</keyword>
<dbReference type="SMART" id="SM00858">
    <property type="entry name" value="SAF"/>
    <property type="match status" value="1"/>
</dbReference>
<evidence type="ECO:0000256" key="4">
    <source>
        <dbReference type="ARBA" id="ARBA00022729"/>
    </source>
</evidence>
<dbReference type="InterPro" id="IPR041231">
    <property type="entry name" value="FlgA_N"/>
</dbReference>
<keyword evidence="9" id="KW-0966">Cell projection</keyword>